<proteinExistence type="predicted"/>
<keyword evidence="1" id="KW-0472">Membrane</keyword>
<feature type="transmembrane region" description="Helical" evidence="1">
    <location>
        <begin position="20"/>
        <end position="44"/>
    </location>
</feature>
<dbReference type="RefSeq" id="WP_354556213.1">
    <property type="nucleotide sequence ID" value="NZ_JBEPMB010000002.1"/>
</dbReference>
<dbReference type="Proteomes" id="UP001549047">
    <property type="component" value="Unassembled WGS sequence"/>
</dbReference>
<accession>A0ABV2IYW6</accession>
<dbReference type="InterPro" id="IPR012495">
    <property type="entry name" value="TadE-like_dom"/>
</dbReference>
<comment type="caution">
    <text evidence="3">The sequence shown here is derived from an EMBL/GenBank/DDBJ whole genome shotgun (WGS) entry which is preliminary data.</text>
</comment>
<evidence type="ECO:0000259" key="2">
    <source>
        <dbReference type="Pfam" id="PF07811"/>
    </source>
</evidence>
<evidence type="ECO:0000313" key="4">
    <source>
        <dbReference type="Proteomes" id="UP001549047"/>
    </source>
</evidence>
<reference evidence="3 4" key="1">
    <citation type="submission" date="2024-06" db="EMBL/GenBank/DDBJ databases">
        <title>Genomic Encyclopedia of Type Strains, Phase IV (KMG-IV): sequencing the most valuable type-strain genomes for metagenomic binning, comparative biology and taxonomic classification.</title>
        <authorList>
            <person name="Goeker M."/>
        </authorList>
    </citation>
    <scope>NUCLEOTIDE SEQUENCE [LARGE SCALE GENOMIC DNA]</scope>
    <source>
        <strain evidence="3 4">DSM 29780</strain>
    </source>
</reference>
<sequence length="140" mass="14645">MKLRPRDRGILARRDGAAAVEFAVVFPLFALVLFAGLGFGMAMLNLNALQSVVTQSARCIAIAGSACTAPVAGCTDTPAQCYIEQLAVTQGLARPSASQITIIPAYLVGVASFTRVQVTYPMSLAGYSFNLNATAQFPNG</sequence>
<evidence type="ECO:0000256" key="1">
    <source>
        <dbReference type="SAM" id="Phobius"/>
    </source>
</evidence>
<protein>
    <submittedName>
        <fullName evidence="3">Flp pilus assembly pilin Flp</fullName>
    </submittedName>
</protein>
<dbReference type="EMBL" id="JBEPMB010000002">
    <property type="protein sequence ID" value="MET3613692.1"/>
    <property type="molecule type" value="Genomic_DNA"/>
</dbReference>
<evidence type="ECO:0000313" key="3">
    <source>
        <dbReference type="EMBL" id="MET3613692.1"/>
    </source>
</evidence>
<keyword evidence="1" id="KW-0812">Transmembrane</keyword>
<name>A0ABV2IYW6_9HYPH</name>
<dbReference type="Pfam" id="PF07811">
    <property type="entry name" value="TadE"/>
    <property type="match status" value="1"/>
</dbReference>
<keyword evidence="4" id="KW-1185">Reference proteome</keyword>
<organism evidence="3 4">
    <name type="scientific">Rhizobium aquaticum</name>
    <dbReference type="NCBI Taxonomy" id="1549636"/>
    <lineage>
        <taxon>Bacteria</taxon>
        <taxon>Pseudomonadati</taxon>
        <taxon>Pseudomonadota</taxon>
        <taxon>Alphaproteobacteria</taxon>
        <taxon>Hyphomicrobiales</taxon>
        <taxon>Rhizobiaceae</taxon>
        <taxon>Rhizobium/Agrobacterium group</taxon>
        <taxon>Rhizobium</taxon>
    </lineage>
</organism>
<keyword evidence="1" id="KW-1133">Transmembrane helix</keyword>
<gene>
    <name evidence="3" type="ORF">ABID16_002021</name>
</gene>
<feature type="domain" description="TadE-like" evidence="2">
    <location>
        <begin position="16"/>
        <end position="58"/>
    </location>
</feature>